<dbReference type="Gene3D" id="3.40.50.2020">
    <property type="match status" value="1"/>
</dbReference>
<sequence>MESISPVYSSATEKRYYSPPWADLSIIGIAGSSGSGKTSVAMEIVKSLNLPWVVILVMDSFYKSLTPEQHVKAHANEFDFDCPDAIDFDALVQTLRDLKQGSLLRQIWMFALDAEVSENRAKTWLTILTEAAPVLRDVRERGRDIDGIIKQWFQFVKPSYKQYVEPQRSVSDIIIPRGIENRTAIDMVVKHIQRKLQEKSEKHSAELQKLEMIAAEEQLSPNVFLMPQTPQFVSMNTILQDPATEQVDFVFYFDRLACLLMEKALDCTRYHPAKVETPQGDDYNGLYPEGLVSAVAILRGGSCLETALKRTIPDCITGRLLIQTNERNEEPELHYLKLPSGIEEHATVMLLDPQMASGGAALMAVRVLVDHGVAEDRIVFVTCAAGKVGLKRLSTVYPEVRVIVGRVEEEREPRWLEKRYFGC</sequence>
<dbReference type="GO" id="GO:0044206">
    <property type="term" value="P:UMP salvage"/>
    <property type="evidence" value="ECO:0007669"/>
    <property type="project" value="UniProtKB-UniPathway"/>
</dbReference>
<dbReference type="InterPro" id="IPR000836">
    <property type="entry name" value="PRTase_dom"/>
</dbReference>
<protein>
    <recommendedName>
        <fullName evidence="3">uridine/cytidine kinase</fullName>
        <ecNumber evidence="3">2.7.1.48</ecNumber>
    </recommendedName>
</protein>
<dbReference type="CDD" id="cd06223">
    <property type="entry name" value="PRTases_typeI"/>
    <property type="match status" value="1"/>
</dbReference>
<dbReference type="UniPathway" id="UPA00574">
    <property type="reaction ID" value="UER00637"/>
</dbReference>
<evidence type="ECO:0000256" key="6">
    <source>
        <dbReference type="ARBA" id="ARBA00022777"/>
    </source>
</evidence>
<dbReference type="FunFam" id="3.40.50.2020:FF:000010">
    <property type="entry name" value="Uridine-cytidine kinase"/>
    <property type="match status" value="1"/>
</dbReference>
<dbReference type="GO" id="GO:0005524">
    <property type="term" value="F:ATP binding"/>
    <property type="evidence" value="ECO:0007669"/>
    <property type="project" value="UniProtKB-KW"/>
</dbReference>
<dbReference type="OrthoDB" id="738517at2759"/>
<dbReference type="PRINTS" id="PR00988">
    <property type="entry name" value="URIDINKINASE"/>
</dbReference>
<keyword evidence="12" id="KW-1185">Reference proteome</keyword>
<dbReference type="Pfam" id="PF00485">
    <property type="entry name" value="PRK"/>
    <property type="match status" value="2"/>
</dbReference>
<dbReference type="InterPro" id="IPR027417">
    <property type="entry name" value="P-loop_NTPase"/>
</dbReference>
<evidence type="ECO:0000313" key="11">
    <source>
        <dbReference type="EMBL" id="KAF7175389.1"/>
    </source>
</evidence>
<evidence type="ECO:0000256" key="7">
    <source>
        <dbReference type="ARBA" id="ARBA00022840"/>
    </source>
</evidence>
<dbReference type="GO" id="GO:0004849">
    <property type="term" value="F:uridine kinase activity"/>
    <property type="evidence" value="ECO:0007669"/>
    <property type="project" value="UniProtKB-EC"/>
</dbReference>
<dbReference type="Proteomes" id="UP000654922">
    <property type="component" value="Unassembled WGS sequence"/>
</dbReference>
<evidence type="ECO:0000256" key="5">
    <source>
        <dbReference type="ARBA" id="ARBA00022741"/>
    </source>
</evidence>
<evidence type="ECO:0000256" key="4">
    <source>
        <dbReference type="ARBA" id="ARBA00022679"/>
    </source>
</evidence>
<evidence type="ECO:0000313" key="12">
    <source>
        <dbReference type="Proteomes" id="UP000641853"/>
    </source>
</evidence>
<comment type="similarity">
    <text evidence="2">Belongs to the uridine kinase family.</text>
</comment>
<dbReference type="EC" id="2.7.1.48" evidence="3"/>
<comment type="caution">
    <text evidence="10">The sequence shown here is derived from an EMBL/GenBank/DDBJ whole genome shotgun (WGS) entry which is preliminary data.</text>
</comment>
<proteinExistence type="inferred from homology"/>
<dbReference type="EMBL" id="JACBAG010001923">
    <property type="protein sequence ID" value="KAF7175389.1"/>
    <property type="molecule type" value="Genomic_DNA"/>
</dbReference>
<evidence type="ECO:0000256" key="2">
    <source>
        <dbReference type="ARBA" id="ARBA00005408"/>
    </source>
</evidence>
<dbReference type="EMBL" id="JACBAE010001404">
    <property type="protein sequence ID" value="KAF7155091.1"/>
    <property type="molecule type" value="Genomic_DNA"/>
</dbReference>
<dbReference type="InterPro" id="IPR006083">
    <property type="entry name" value="PRK/URK"/>
</dbReference>
<dbReference type="AlphaFoldDB" id="A0A8H6PJA8"/>
<name>A0A8H6PJA8_9EURO</name>
<keyword evidence="6" id="KW-0418">Kinase</keyword>
<keyword evidence="7" id="KW-0067">ATP-binding</keyword>
<evidence type="ECO:0000256" key="3">
    <source>
        <dbReference type="ARBA" id="ARBA00012137"/>
    </source>
</evidence>
<feature type="domain" description="Phosphoribosyltransferase" evidence="9">
    <location>
        <begin position="227"/>
        <end position="410"/>
    </location>
</feature>
<evidence type="ECO:0000259" key="9">
    <source>
        <dbReference type="Pfam" id="PF14681"/>
    </source>
</evidence>
<keyword evidence="5" id="KW-0547">Nucleotide-binding</keyword>
<evidence type="ECO:0000256" key="1">
    <source>
        <dbReference type="ARBA" id="ARBA00004690"/>
    </source>
</evidence>
<feature type="domain" description="Phosphoribulokinase/uridine kinase" evidence="8">
    <location>
        <begin position="134"/>
        <end position="183"/>
    </location>
</feature>
<dbReference type="SUPFAM" id="SSF52540">
    <property type="entry name" value="P-loop containing nucleoside triphosphate hydrolases"/>
    <property type="match status" value="1"/>
</dbReference>
<evidence type="ECO:0000313" key="13">
    <source>
        <dbReference type="Proteomes" id="UP000654922"/>
    </source>
</evidence>
<dbReference type="Pfam" id="PF14681">
    <property type="entry name" value="UPRTase"/>
    <property type="match status" value="1"/>
</dbReference>
<dbReference type="PANTHER" id="PTHR10285">
    <property type="entry name" value="URIDINE KINASE"/>
    <property type="match status" value="1"/>
</dbReference>
<evidence type="ECO:0000313" key="10">
    <source>
        <dbReference type="EMBL" id="KAF7155091.1"/>
    </source>
</evidence>
<dbReference type="Proteomes" id="UP000641853">
    <property type="component" value="Unassembled WGS sequence"/>
</dbReference>
<dbReference type="InterPro" id="IPR000764">
    <property type="entry name" value="Uridine_kinase-like"/>
</dbReference>
<feature type="domain" description="Phosphoribulokinase/uridine kinase" evidence="8">
    <location>
        <begin position="26"/>
        <end position="103"/>
    </location>
</feature>
<accession>A0A8H6PJA8</accession>
<reference evidence="10" key="1">
    <citation type="submission" date="2020-06" db="EMBL/GenBank/DDBJ databases">
        <title>Draft genome sequences of strains closely related to Aspergillus parafelis and Aspergillus hiratsukae.</title>
        <authorList>
            <person name="Dos Santos R.A.C."/>
            <person name="Rivero-Menendez O."/>
            <person name="Steenwyk J.L."/>
            <person name="Mead M.E."/>
            <person name="Goldman G.H."/>
            <person name="Alastruey-Izquierdo A."/>
            <person name="Rokas A."/>
        </authorList>
    </citation>
    <scope>NUCLEOTIDE SEQUENCE</scope>
    <source>
        <strain evidence="10">CNM-CM5623</strain>
        <strain evidence="11">CNM-CM7691</strain>
    </source>
</reference>
<keyword evidence="4" id="KW-0808">Transferase</keyword>
<dbReference type="SUPFAM" id="SSF53271">
    <property type="entry name" value="PRTase-like"/>
    <property type="match status" value="1"/>
</dbReference>
<dbReference type="Gene3D" id="3.40.50.300">
    <property type="entry name" value="P-loop containing nucleotide triphosphate hydrolases"/>
    <property type="match status" value="2"/>
</dbReference>
<dbReference type="CDD" id="cd02023">
    <property type="entry name" value="UMPK"/>
    <property type="match status" value="1"/>
</dbReference>
<gene>
    <name evidence="10" type="ORF">CNMCM5623_005299</name>
    <name evidence="11" type="ORF">CNMCM7691_007980</name>
</gene>
<comment type="pathway">
    <text evidence="1">Pyrimidine metabolism; UMP biosynthesis via salvage pathway; UMP from uridine: step 1/1.</text>
</comment>
<dbReference type="FunFam" id="3.40.50.300:FF:004553">
    <property type="entry name" value="Uridine kinase, putative (AFU_orthologue AFUA_2G05430)"/>
    <property type="match status" value="1"/>
</dbReference>
<dbReference type="InterPro" id="IPR029057">
    <property type="entry name" value="PRTase-like"/>
</dbReference>
<evidence type="ECO:0000259" key="8">
    <source>
        <dbReference type="Pfam" id="PF00485"/>
    </source>
</evidence>
<organism evidence="10 13">
    <name type="scientific">Aspergillus felis</name>
    <dbReference type="NCBI Taxonomy" id="1287682"/>
    <lineage>
        <taxon>Eukaryota</taxon>
        <taxon>Fungi</taxon>
        <taxon>Dikarya</taxon>
        <taxon>Ascomycota</taxon>
        <taxon>Pezizomycotina</taxon>
        <taxon>Eurotiomycetes</taxon>
        <taxon>Eurotiomycetidae</taxon>
        <taxon>Eurotiales</taxon>
        <taxon>Aspergillaceae</taxon>
        <taxon>Aspergillus</taxon>
        <taxon>Aspergillus subgen. Fumigati</taxon>
    </lineage>
</organism>